<dbReference type="SUPFAM" id="SSF52540">
    <property type="entry name" value="P-loop containing nucleoside triphosphate hydrolases"/>
    <property type="match status" value="1"/>
</dbReference>
<feature type="domain" description="Helicase ATP-binding" evidence="4">
    <location>
        <begin position="284"/>
        <end position="469"/>
    </location>
</feature>
<feature type="compositionally biased region" description="Gly residues" evidence="3">
    <location>
        <begin position="107"/>
        <end position="123"/>
    </location>
</feature>
<dbReference type="Pfam" id="PF00270">
    <property type="entry name" value="DEAD"/>
    <property type="match status" value="1"/>
</dbReference>
<evidence type="ECO:0000256" key="1">
    <source>
        <dbReference type="ARBA" id="ARBA00022741"/>
    </source>
</evidence>
<dbReference type="PROSITE" id="PS51194">
    <property type="entry name" value="HELICASE_CTER"/>
    <property type="match status" value="1"/>
</dbReference>
<evidence type="ECO:0000259" key="4">
    <source>
        <dbReference type="PROSITE" id="PS51192"/>
    </source>
</evidence>
<dbReference type="Gene3D" id="3.40.50.300">
    <property type="entry name" value="P-loop containing nucleotide triphosphate hydrolases"/>
    <property type="match status" value="2"/>
</dbReference>
<dbReference type="GO" id="GO:0005524">
    <property type="term" value="F:ATP binding"/>
    <property type="evidence" value="ECO:0007669"/>
    <property type="project" value="UniProtKB-KW"/>
</dbReference>
<feature type="compositionally biased region" description="Low complexity" evidence="3">
    <location>
        <begin position="89"/>
        <end position="106"/>
    </location>
</feature>
<dbReference type="SMART" id="SM00487">
    <property type="entry name" value="DEXDc"/>
    <property type="match status" value="1"/>
</dbReference>
<proteinExistence type="predicted"/>
<evidence type="ECO:0000313" key="7">
    <source>
        <dbReference type="Proteomes" id="UP000612055"/>
    </source>
</evidence>
<evidence type="ECO:0000259" key="5">
    <source>
        <dbReference type="PROSITE" id="PS51194"/>
    </source>
</evidence>
<dbReference type="InterPro" id="IPR014001">
    <property type="entry name" value="Helicase_ATP-bd"/>
</dbReference>
<dbReference type="AlphaFoldDB" id="A0A836BV80"/>
<feature type="region of interest" description="Disordered" evidence="3">
    <location>
        <begin position="89"/>
        <end position="143"/>
    </location>
</feature>
<evidence type="ECO:0000256" key="2">
    <source>
        <dbReference type="ARBA" id="ARBA00022840"/>
    </source>
</evidence>
<dbReference type="InterPro" id="IPR027417">
    <property type="entry name" value="P-loop_NTPase"/>
</dbReference>
<name>A0A836BV80_9CHLO</name>
<accession>A0A836BV80</accession>
<sequence length="875" mass="92393">MVLDVKSEFERVAAALGPAASASQLLIAASTAAEQRCLEASTRRALLQETPSPSSSSPLSSASSLSSMLGGIDLGNLFGSLDIGGGGALSRSGSGSSLGSRGSLGNLSGGGGGSPGSGNGSSGGAARSPGSTSGGGGGSGSRHAFLATRSVGEVGRWLLNHLSEDPSDPSKLKWLTKMAGDLTSAGVVEVLDRCDRSNERTRTNNGEDRSPGGVFSKEAKRYLAERKRAAASLVAASAPPPAAPPPLRSYQRDVVGLVSLSWGLPLTPDVTADGGGGRAMQLFRSYDNWPGNWLVCAPTGSGKTRIFAEVIRACVENRRPGAGYLALVLVPRVLLTEQHESFLADVGLRARGVQLASHCGDTNPLTRNAWAALRALKAGGGAAAVVVTAASVLNLLNAPGVVEAGDVDLLVLDEAHHCQEDHPYRHVADRLMQAARSGGARLRVLAVSASPADDESEYGLKLKMTDLKSRLNARLHVVPEDAPEVAAVLASARKVEVHVGMRRVDMALMENMRALTIEVTLDLGDALEKAAPGAPPAAAAAIQQVLQALLQAAVLRSDGQYDESTFGAWLKNCSELAEKERCAHLQRACKLLDVMRKATWLVEDGGFEGALPYLARKAAALRQEEADEAGGSGGGGWDVGLRVSELVRRVLEDPVSSLLAGLGAGAREVVRDCFASGQLKERTFPKFWALLEYLEQYKGHSKRDSLRGMVFVRTRQAMYHVADMIRRSSQLSFFEVLEVTGHAAAAKSRAFRGAGDRHGRGMSDSEQRRVLRMFKAGGGRADASGGAKLLVATSAPEEGVDVPSCEFVVRYNAAATGIQLLQSMGRARQRVSEFVAILQDNTLDRRLHRSSQARVQNLRQYMRDNTPSPSPLVLA</sequence>
<evidence type="ECO:0000256" key="3">
    <source>
        <dbReference type="SAM" id="MobiDB-lite"/>
    </source>
</evidence>
<dbReference type="Proteomes" id="UP000612055">
    <property type="component" value="Unassembled WGS sequence"/>
</dbReference>
<reference evidence="6" key="1">
    <citation type="journal article" date="2020" name="bioRxiv">
        <title>Comparative genomics of Chlamydomonas.</title>
        <authorList>
            <person name="Craig R.J."/>
            <person name="Hasan A.R."/>
            <person name="Ness R.W."/>
            <person name="Keightley P.D."/>
        </authorList>
    </citation>
    <scope>NUCLEOTIDE SEQUENCE</scope>
    <source>
        <strain evidence="6">CCAP 11/70</strain>
    </source>
</reference>
<feature type="compositionally biased region" description="Basic and acidic residues" evidence="3">
    <location>
        <begin position="195"/>
        <end position="210"/>
    </location>
</feature>
<dbReference type="EMBL" id="JAEHOE010000064">
    <property type="protein sequence ID" value="KAG2490165.1"/>
    <property type="molecule type" value="Genomic_DNA"/>
</dbReference>
<comment type="caution">
    <text evidence="6">The sequence shown here is derived from an EMBL/GenBank/DDBJ whole genome shotgun (WGS) entry which is preliminary data.</text>
</comment>
<dbReference type="InterPro" id="IPR051363">
    <property type="entry name" value="RLR_Helicase"/>
</dbReference>
<dbReference type="Pfam" id="PF00271">
    <property type="entry name" value="Helicase_C"/>
    <property type="match status" value="1"/>
</dbReference>
<dbReference type="PROSITE" id="PS51192">
    <property type="entry name" value="HELICASE_ATP_BIND_1"/>
    <property type="match status" value="1"/>
</dbReference>
<keyword evidence="1" id="KW-0547">Nucleotide-binding</keyword>
<dbReference type="PANTHER" id="PTHR14074">
    <property type="entry name" value="HELICASE WITH DEATH DOMAIN-RELATED"/>
    <property type="match status" value="1"/>
</dbReference>
<protein>
    <submittedName>
        <fullName evidence="6">Uncharacterized protein</fullName>
    </submittedName>
</protein>
<organism evidence="6 7">
    <name type="scientific">Edaphochlamys debaryana</name>
    <dbReference type="NCBI Taxonomy" id="47281"/>
    <lineage>
        <taxon>Eukaryota</taxon>
        <taxon>Viridiplantae</taxon>
        <taxon>Chlorophyta</taxon>
        <taxon>core chlorophytes</taxon>
        <taxon>Chlorophyceae</taxon>
        <taxon>CS clade</taxon>
        <taxon>Chlamydomonadales</taxon>
        <taxon>Chlamydomonadales incertae sedis</taxon>
        <taxon>Edaphochlamys</taxon>
    </lineage>
</organism>
<dbReference type="GO" id="GO:0005737">
    <property type="term" value="C:cytoplasm"/>
    <property type="evidence" value="ECO:0007669"/>
    <property type="project" value="TreeGrafter"/>
</dbReference>
<feature type="region of interest" description="Disordered" evidence="3">
    <location>
        <begin position="195"/>
        <end position="216"/>
    </location>
</feature>
<gene>
    <name evidence="6" type="ORF">HYH03_011295</name>
</gene>
<dbReference type="GO" id="GO:0003676">
    <property type="term" value="F:nucleic acid binding"/>
    <property type="evidence" value="ECO:0007669"/>
    <property type="project" value="InterPro"/>
</dbReference>
<dbReference type="PANTHER" id="PTHR14074:SF16">
    <property type="entry name" value="ANTIVIRAL INNATE IMMUNE RESPONSE RECEPTOR RIG-I"/>
    <property type="match status" value="1"/>
</dbReference>
<dbReference type="OrthoDB" id="1469196at2759"/>
<evidence type="ECO:0000313" key="6">
    <source>
        <dbReference type="EMBL" id="KAG2490165.1"/>
    </source>
</evidence>
<dbReference type="SMART" id="SM00490">
    <property type="entry name" value="HELICc"/>
    <property type="match status" value="1"/>
</dbReference>
<keyword evidence="7" id="KW-1185">Reference proteome</keyword>
<dbReference type="InterPro" id="IPR001650">
    <property type="entry name" value="Helicase_C-like"/>
</dbReference>
<dbReference type="InterPro" id="IPR011545">
    <property type="entry name" value="DEAD/DEAH_box_helicase_dom"/>
</dbReference>
<feature type="domain" description="Helicase C-terminal" evidence="5">
    <location>
        <begin position="693"/>
        <end position="866"/>
    </location>
</feature>
<keyword evidence="2" id="KW-0067">ATP-binding</keyword>